<dbReference type="RefSeq" id="XP_009012813.1">
    <property type="nucleotide sequence ID" value="XM_009014565.1"/>
</dbReference>
<gene>
    <name evidence="3" type="primary">20202454</name>
    <name evidence="2" type="ORF">HELRODRAFT_168697</name>
</gene>
<keyword evidence="4" id="KW-1185">Reference proteome</keyword>
<dbReference type="KEGG" id="hro:HELRODRAFT_168697"/>
<proteinExistence type="predicted"/>
<dbReference type="EMBL" id="AMQM01003062">
    <property type="status" value="NOT_ANNOTATED_CDS"/>
    <property type="molecule type" value="Genomic_DNA"/>
</dbReference>
<dbReference type="CTD" id="20202454"/>
<organism evidence="3 4">
    <name type="scientific">Helobdella robusta</name>
    <name type="common">Californian leech</name>
    <dbReference type="NCBI Taxonomy" id="6412"/>
    <lineage>
        <taxon>Eukaryota</taxon>
        <taxon>Metazoa</taxon>
        <taxon>Spiralia</taxon>
        <taxon>Lophotrochozoa</taxon>
        <taxon>Annelida</taxon>
        <taxon>Clitellata</taxon>
        <taxon>Hirudinea</taxon>
        <taxon>Rhynchobdellida</taxon>
        <taxon>Glossiphoniidae</taxon>
        <taxon>Helobdella</taxon>
    </lineage>
</organism>
<protein>
    <submittedName>
        <fullName evidence="2 3">Uncharacterized protein</fullName>
    </submittedName>
</protein>
<evidence type="ECO:0000256" key="1">
    <source>
        <dbReference type="SAM" id="Phobius"/>
    </source>
</evidence>
<dbReference type="AlphaFoldDB" id="T1F0V4"/>
<keyword evidence="1" id="KW-1133">Transmembrane helix</keyword>
<keyword evidence="1" id="KW-0472">Membrane</keyword>
<dbReference type="EnsemblMetazoa" id="HelroT168697">
    <property type="protein sequence ID" value="HelroP168697"/>
    <property type="gene ID" value="HelroG168697"/>
</dbReference>
<evidence type="ECO:0000313" key="4">
    <source>
        <dbReference type="Proteomes" id="UP000015101"/>
    </source>
</evidence>
<accession>T1F0V4</accession>
<reference evidence="4" key="1">
    <citation type="submission" date="2012-12" db="EMBL/GenBank/DDBJ databases">
        <authorList>
            <person name="Hellsten U."/>
            <person name="Grimwood J."/>
            <person name="Chapman J.A."/>
            <person name="Shapiro H."/>
            <person name="Aerts A."/>
            <person name="Otillar R.P."/>
            <person name="Terry A.Y."/>
            <person name="Boore J.L."/>
            <person name="Simakov O."/>
            <person name="Marletaz F."/>
            <person name="Cho S.-J."/>
            <person name="Edsinger-Gonzales E."/>
            <person name="Havlak P."/>
            <person name="Kuo D.-H."/>
            <person name="Larsson T."/>
            <person name="Lv J."/>
            <person name="Arendt D."/>
            <person name="Savage R."/>
            <person name="Osoegawa K."/>
            <person name="de Jong P."/>
            <person name="Lindberg D.R."/>
            <person name="Seaver E.C."/>
            <person name="Weisblat D.A."/>
            <person name="Putnam N.H."/>
            <person name="Grigoriev I.V."/>
            <person name="Rokhsar D.S."/>
        </authorList>
    </citation>
    <scope>NUCLEOTIDE SEQUENCE</scope>
</reference>
<name>T1F0V4_HELRO</name>
<dbReference type="EMBL" id="KB096023">
    <property type="protein sequence ID" value="ESO08791.1"/>
    <property type="molecule type" value="Genomic_DNA"/>
</dbReference>
<evidence type="ECO:0000313" key="3">
    <source>
        <dbReference type="EnsemblMetazoa" id="HelroP168697"/>
    </source>
</evidence>
<dbReference type="HOGENOM" id="CLU_2226011_0_0_1"/>
<evidence type="ECO:0000313" key="2">
    <source>
        <dbReference type="EMBL" id="ESO08791.1"/>
    </source>
</evidence>
<dbReference type="InParanoid" id="T1F0V4"/>
<feature type="transmembrane region" description="Helical" evidence="1">
    <location>
        <begin position="41"/>
        <end position="62"/>
    </location>
</feature>
<reference evidence="3" key="3">
    <citation type="submission" date="2015-06" db="UniProtKB">
        <authorList>
            <consortium name="EnsemblMetazoa"/>
        </authorList>
    </citation>
    <scope>IDENTIFICATION</scope>
</reference>
<dbReference type="GeneID" id="20202454"/>
<reference evidence="2 4" key="2">
    <citation type="journal article" date="2013" name="Nature">
        <title>Insights into bilaterian evolution from three spiralian genomes.</title>
        <authorList>
            <person name="Simakov O."/>
            <person name="Marletaz F."/>
            <person name="Cho S.J."/>
            <person name="Edsinger-Gonzales E."/>
            <person name="Havlak P."/>
            <person name="Hellsten U."/>
            <person name="Kuo D.H."/>
            <person name="Larsson T."/>
            <person name="Lv J."/>
            <person name="Arendt D."/>
            <person name="Savage R."/>
            <person name="Osoegawa K."/>
            <person name="de Jong P."/>
            <person name="Grimwood J."/>
            <person name="Chapman J.A."/>
            <person name="Shapiro H."/>
            <person name="Aerts A."/>
            <person name="Otillar R.P."/>
            <person name="Terry A.Y."/>
            <person name="Boore J.L."/>
            <person name="Grigoriev I.V."/>
            <person name="Lindberg D.R."/>
            <person name="Seaver E.C."/>
            <person name="Weisblat D.A."/>
            <person name="Putnam N.H."/>
            <person name="Rokhsar D.S."/>
        </authorList>
    </citation>
    <scope>NUCLEOTIDE SEQUENCE</scope>
</reference>
<dbReference type="Proteomes" id="UP000015101">
    <property type="component" value="Unassembled WGS sequence"/>
</dbReference>
<keyword evidence="1" id="KW-0812">Transmembrane</keyword>
<sequence length="106" mass="11831">MAPISDQHENTTLPFLTTKKPLDCSGNDSGKNECWSNWLNIGVPILMSVTFVLVLLIMFVCWPKHDIKSANPDLEANGDTKKLADTFKEDNHNGETLEEETTIAQL</sequence>